<gene>
    <name evidence="2" type="ORF">GCM10010121_027690</name>
</gene>
<dbReference type="Gene3D" id="1.20.1250.20">
    <property type="entry name" value="MFS general substrate transporter like domains"/>
    <property type="match status" value="1"/>
</dbReference>
<reference evidence="2" key="2">
    <citation type="submission" date="2020-09" db="EMBL/GenBank/DDBJ databases">
        <authorList>
            <person name="Sun Q."/>
            <person name="Ohkuma M."/>
        </authorList>
    </citation>
    <scope>NUCLEOTIDE SEQUENCE</scope>
    <source>
        <strain evidence="2">JCM 3086</strain>
    </source>
</reference>
<dbReference type="Proteomes" id="UP000657574">
    <property type="component" value="Unassembled WGS sequence"/>
</dbReference>
<proteinExistence type="predicted"/>
<keyword evidence="3" id="KW-1185">Reference proteome</keyword>
<keyword evidence="1" id="KW-1133">Transmembrane helix</keyword>
<organism evidence="2 3">
    <name type="scientific">Streptomyces brasiliensis</name>
    <dbReference type="NCBI Taxonomy" id="1954"/>
    <lineage>
        <taxon>Bacteria</taxon>
        <taxon>Bacillati</taxon>
        <taxon>Actinomycetota</taxon>
        <taxon>Actinomycetes</taxon>
        <taxon>Kitasatosporales</taxon>
        <taxon>Streptomycetaceae</taxon>
        <taxon>Streptomyces</taxon>
    </lineage>
</organism>
<keyword evidence="1" id="KW-0812">Transmembrane</keyword>
<protein>
    <recommendedName>
        <fullName evidence="4">Major facilitator superfamily (MFS) profile domain-containing protein</fullName>
    </recommendedName>
</protein>
<feature type="transmembrane region" description="Helical" evidence="1">
    <location>
        <begin position="32"/>
        <end position="50"/>
    </location>
</feature>
<feature type="transmembrane region" description="Helical" evidence="1">
    <location>
        <begin position="57"/>
        <end position="78"/>
    </location>
</feature>
<evidence type="ECO:0000313" key="2">
    <source>
        <dbReference type="EMBL" id="GGJ15476.1"/>
    </source>
</evidence>
<comment type="caution">
    <text evidence="2">The sequence shown here is derived from an EMBL/GenBank/DDBJ whole genome shotgun (WGS) entry which is preliminary data.</text>
</comment>
<dbReference type="InterPro" id="IPR036259">
    <property type="entry name" value="MFS_trans_sf"/>
</dbReference>
<reference evidence="2" key="1">
    <citation type="journal article" date="2014" name="Int. J. Syst. Evol. Microbiol.">
        <title>Complete genome sequence of Corynebacterium casei LMG S-19264T (=DSM 44701T), isolated from a smear-ripened cheese.</title>
        <authorList>
            <consortium name="US DOE Joint Genome Institute (JGI-PGF)"/>
            <person name="Walter F."/>
            <person name="Albersmeier A."/>
            <person name="Kalinowski J."/>
            <person name="Ruckert C."/>
        </authorList>
    </citation>
    <scope>NUCLEOTIDE SEQUENCE</scope>
    <source>
        <strain evidence="2">JCM 3086</strain>
    </source>
</reference>
<name>A0A917NP59_9ACTN</name>
<sequence length="84" mass="8480">MLVIVAFMVTATSGLADHEQALATGLATMTQQIGITMGTPIMSAIATAVLGGLRVAIAVNAALVLLGVLTSTVFLRGADRPRAS</sequence>
<keyword evidence="1" id="KW-0472">Membrane</keyword>
<dbReference type="EMBL" id="BMQA01000007">
    <property type="protein sequence ID" value="GGJ15476.1"/>
    <property type="molecule type" value="Genomic_DNA"/>
</dbReference>
<evidence type="ECO:0000313" key="3">
    <source>
        <dbReference type="Proteomes" id="UP000657574"/>
    </source>
</evidence>
<accession>A0A917NP59</accession>
<evidence type="ECO:0000256" key="1">
    <source>
        <dbReference type="SAM" id="Phobius"/>
    </source>
</evidence>
<evidence type="ECO:0008006" key="4">
    <source>
        <dbReference type="Google" id="ProtNLM"/>
    </source>
</evidence>
<dbReference type="SUPFAM" id="SSF103473">
    <property type="entry name" value="MFS general substrate transporter"/>
    <property type="match status" value="1"/>
</dbReference>
<dbReference type="AlphaFoldDB" id="A0A917NP59"/>